<protein>
    <submittedName>
        <fullName evidence="1">Uncharacterized protein</fullName>
    </submittedName>
</protein>
<gene>
    <name evidence="1" type="ORF">GCM10009021_27650</name>
</gene>
<evidence type="ECO:0000313" key="2">
    <source>
        <dbReference type="Proteomes" id="UP000608850"/>
    </source>
</evidence>
<sequence length="74" mass="7619">MYRILLELAIAVEIPGVFPNAFVEIVAGRLSVDVVGADPGPVVTAVVVGPLGEPLELARDVASMVLAVTTFSVS</sequence>
<comment type="caution">
    <text evidence="1">The sequence shown here is derived from an EMBL/GenBank/DDBJ whole genome shotgun (WGS) entry which is preliminary data.</text>
</comment>
<keyword evidence="2" id="KW-1185">Reference proteome</keyword>
<organism evidence="1 2">
    <name type="scientific">Halarchaeum nitratireducens</name>
    <dbReference type="NCBI Taxonomy" id="489913"/>
    <lineage>
        <taxon>Archaea</taxon>
        <taxon>Methanobacteriati</taxon>
        <taxon>Methanobacteriota</taxon>
        <taxon>Stenosarchaea group</taxon>
        <taxon>Halobacteria</taxon>
        <taxon>Halobacteriales</taxon>
        <taxon>Halobacteriaceae</taxon>
    </lineage>
</organism>
<dbReference type="Proteomes" id="UP000608850">
    <property type="component" value="Unassembled WGS sequence"/>
</dbReference>
<dbReference type="EMBL" id="BMOQ01000008">
    <property type="protein sequence ID" value="GGN24316.1"/>
    <property type="molecule type" value="Genomic_DNA"/>
</dbReference>
<dbReference type="RefSeq" id="WP_188879726.1">
    <property type="nucleotide sequence ID" value="NZ_BMOQ01000008.1"/>
</dbReference>
<proteinExistence type="predicted"/>
<reference evidence="1 2" key="1">
    <citation type="journal article" date="2019" name="Int. J. Syst. Evol. Microbiol.">
        <title>The Global Catalogue of Microorganisms (GCM) 10K type strain sequencing project: providing services to taxonomists for standard genome sequencing and annotation.</title>
        <authorList>
            <consortium name="The Broad Institute Genomics Platform"/>
            <consortium name="The Broad Institute Genome Sequencing Center for Infectious Disease"/>
            <person name="Wu L."/>
            <person name="Ma J."/>
        </authorList>
    </citation>
    <scope>NUCLEOTIDE SEQUENCE [LARGE SCALE GENOMIC DNA]</scope>
    <source>
        <strain evidence="1 2">JCM 16331</strain>
    </source>
</reference>
<accession>A0A830GFQ4</accession>
<name>A0A830GFQ4_9EURY</name>
<dbReference type="AlphaFoldDB" id="A0A830GFQ4"/>
<evidence type="ECO:0000313" key="1">
    <source>
        <dbReference type="EMBL" id="GGN24316.1"/>
    </source>
</evidence>